<dbReference type="InterPro" id="IPR017946">
    <property type="entry name" value="PLC-like_Pdiesterase_TIM-brl"/>
</dbReference>
<dbReference type="Gene3D" id="3.20.20.190">
    <property type="entry name" value="Phosphatidylinositol (PI) phosphodiesterase"/>
    <property type="match status" value="1"/>
</dbReference>
<gene>
    <name evidence="3" type="ORF">SAMN04488069_11617</name>
</gene>
<organism evidence="3 4">
    <name type="scientific">Hymenobacter psychrophilus</name>
    <dbReference type="NCBI Taxonomy" id="651662"/>
    <lineage>
        <taxon>Bacteria</taxon>
        <taxon>Pseudomonadati</taxon>
        <taxon>Bacteroidota</taxon>
        <taxon>Cytophagia</taxon>
        <taxon>Cytophagales</taxon>
        <taxon>Hymenobacteraceae</taxon>
        <taxon>Hymenobacter</taxon>
    </lineage>
</organism>
<sequence length="309" mass="33973">MWAAGPISLLVMVTVMVMTPACGARAQTPAGWQAPEPPVSGPLVIGHAGSGFLTLLRPFNPLPPSSRRSIRQALARGADGVEVDVRLSQDSVAVLYHDPRLESMTTGAGCVSQTPVQALTRLDYRVRWPYRWFQPHEQVRRLDSLLAYLQQRPRYPYLHLDLHEDDPCATSDPARDRALARQLQLLLRSYRVPAGRVTIISSRPAMLRYLGQLLPAVGLGLEVEEANYAAATAGLDSLQGVGAVVLHKNAFTPERLAQLHALGRQVVVFGGRSARAVGRVVATEPDAYEVDNLRQLQRTLRRRTSIGEE</sequence>
<evidence type="ECO:0000256" key="1">
    <source>
        <dbReference type="SAM" id="SignalP"/>
    </source>
</evidence>
<dbReference type="InterPro" id="IPR030395">
    <property type="entry name" value="GP_PDE_dom"/>
</dbReference>
<dbReference type="AlphaFoldDB" id="A0A1H3NCL8"/>
<dbReference type="STRING" id="651662.SAMN04488069_11617"/>
<keyword evidence="1" id="KW-0732">Signal</keyword>
<accession>A0A1H3NCL8</accession>
<dbReference type="GO" id="GO:0008081">
    <property type="term" value="F:phosphoric diester hydrolase activity"/>
    <property type="evidence" value="ECO:0007669"/>
    <property type="project" value="InterPro"/>
</dbReference>
<feature type="chain" id="PRO_5011479161" evidence="1">
    <location>
        <begin position="27"/>
        <end position="309"/>
    </location>
</feature>
<dbReference type="SUPFAM" id="SSF51695">
    <property type="entry name" value="PLC-like phosphodiesterases"/>
    <property type="match status" value="1"/>
</dbReference>
<dbReference type="PROSITE" id="PS51704">
    <property type="entry name" value="GP_PDE"/>
    <property type="match status" value="1"/>
</dbReference>
<dbReference type="GO" id="GO:0006629">
    <property type="term" value="P:lipid metabolic process"/>
    <property type="evidence" value="ECO:0007669"/>
    <property type="project" value="InterPro"/>
</dbReference>
<dbReference type="PANTHER" id="PTHR46211:SF14">
    <property type="entry name" value="GLYCEROPHOSPHODIESTER PHOSPHODIESTERASE"/>
    <property type="match status" value="1"/>
</dbReference>
<evidence type="ECO:0000313" key="4">
    <source>
        <dbReference type="Proteomes" id="UP000199249"/>
    </source>
</evidence>
<feature type="domain" description="GP-PDE" evidence="2">
    <location>
        <begin position="42"/>
        <end position="309"/>
    </location>
</feature>
<protein>
    <submittedName>
        <fullName evidence="3">Glycerophosphoryl diester phosphodiesterase</fullName>
    </submittedName>
</protein>
<dbReference type="Pfam" id="PF03009">
    <property type="entry name" value="GDPD"/>
    <property type="match status" value="1"/>
</dbReference>
<proteinExistence type="predicted"/>
<feature type="signal peptide" evidence="1">
    <location>
        <begin position="1"/>
        <end position="26"/>
    </location>
</feature>
<evidence type="ECO:0000313" key="3">
    <source>
        <dbReference type="EMBL" id="SDY85949.1"/>
    </source>
</evidence>
<evidence type="ECO:0000259" key="2">
    <source>
        <dbReference type="PROSITE" id="PS51704"/>
    </source>
</evidence>
<name>A0A1H3NCL8_9BACT</name>
<keyword evidence="4" id="KW-1185">Reference proteome</keyword>
<reference evidence="4" key="1">
    <citation type="submission" date="2016-10" db="EMBL/GenBank/DDBJ databases">
        <authorList>
            <person name="Varghese N."/>
            <person name="Submissions S."/>
        </authorList>
    </citation>
    <scope>NUCLEOTIDE SEQUENCE [LARGE SCALE GENOMIC DNA]</scope>
    <source>
        <strain evidence="4">CGMCC 1.8975</strain>
    </source>
</reference>
<dbReference type="EMBL" id="FNOV01000016">
    <property type="protein sequence ID" value="SDY85949.1"/>
    <property type="molecule type" value="Genomic_DNA"/>
</dbReference>
<dbReference type="PANTHER" id="PTHR46211">
    <property type="entry name" value="GLYCEROPHOSPHORYL DIESTER PHOSPHODIESTERASE"/>
    <property type="match status" value="1"/>
</dbReference>
<dbReference type="Proteomes" id="UP000199249">
    <property type="component" value="Unassembled WGS sequence"/>
</dbReference>